<name>A0A1M6KME2_9FIRM</name>
<evidence type="ECO:0000313" key="1">
    <source>
        <dbReference type="EMBL" id="SHJ60119.1"/>
    </source>
</evidence>
<reference evidence="1 2" key="1">
    <citation type="submission" date="2016-11" db="EMBL/GenBank/DDBJ databases">
        <authorList>
            <person name="Jaros S."/>
            <person name="Januszkiewicz K."/>
            <person name="Wedrychowicz H."/>
        </authorList>
    </citation>
    <scope>NUCLEOTIDE SEQUENCE [LARGE SCALE GENOMIC DNA]</scope>
    <source>
        <strain evidence="1 2">DSM 15929</strain>
    </source>
</reference>
<dbReference type="EMBL" id="FRAC01000006">
    <property type="protein sequence ID" value="SHJ60119.1"/>
    <property type="molecule type" value="Genomic_DNA"/>
</dbReference>
<sequence>MEIVPDMAKLKEIELDILQAKELLTVSESNEWLLSESVVFLLELGSKVVIYADLQGQEFKEQIDNRVSKIKEMMEQRGYAECIGYLGSAFDYVLLVVRGYL</sequence>
<dbReference type="STRING" id="1121322.SAMN02745136_00506"/>
<evidence type="ECO:0000313" key="2">
    <source>
        <dbReference type="Proteomes" id="UP000184386"/>
    </source>
</evidence>
<dbReference type="RefSeq" id="WP_073272583.1">
    <property type="nucleotide sequence ID" value="NZ_FRAC01000006.1"/>
</dbReference>
<gene>
    <name evidence="1" type="ORF">SAMN02745136_00506</name>
</gene>
<dbReference type="AlphaFoldDB" id="A0A1M6KME2"/>
<proteinExistence type="predicted"/>
<organism evidence="1 2">
    <name type="scientific">Anaerocolumna jejuensis DSM 15929</name>
    <dbReference type="NCBI Taxonomy" id="1121322"/>
    <lineage>
        <taxon>Bacteria</taxon>
        <taxon>Bacillati</taxon>
        <taxon>Bacillota</taxon>
        <taxon>Clostridia</taxon>
        <taxon>Lachnospirales</taxon>
        <taxon>Lachnospiraceae</taxon>
        <taxon>Anaerocolumna</taxon>
    </lineage>
</organism>
<protein>
    <submittedName>
        <fullName evidence="1">Uncharacterized protein</fullName>
    </submittedName>
</protein>
<accession>A0A1M6KME2</accession>
<keyword evidence="2" id="KW-1185">Reference proteome</keyword>
<dbReference type="Proteomes" id="UP000184386">
    <property type="component" value="Unassembled WGS sequence"/>
</dbReference>